<proteinExistence type="predicted"/>
<dbReference type="EMBL" id="RBVV01000044">
    <property type="protein sequence ID" value="RNJ57174.1"/>
    <property type="molecule type" value="Genomic_DNA"/>
</dbReference>
<accession>A0A3M9Y9X7</accession>
<keyword evidence="3" id="KW-1185">Reference proteome</keyword>
<protein>
    <submittedName>
        <fullName evidence="2">Uncharacterized protein</fullName>
    </submittedName>
</protein>
<reference evidence="2 3" key="1">
    <citation type="submission" date="2018-10" db="EMBL/GenBank/DDBJ databases">
        <title>Genome sequence of Verticillium nonalfalfae VnAa140.</title>
        <authorList>
            <person name="Stajich J.E."/>
            <person name="Kasson M.T."/>
        </authorList>
    </citation>
    <scope>NUCLEOTIDE SEQUENCE [LARGE SCALE GENOMIC DNA]</scope>
    <source>
        <strain evidence="2 3">VnAa140</strain>
    </source>
</reference>
<comment type="caution">
    <text evidence="2">The sequence shown here is derived from an EMBL/GenBank/DDBJ whole genome shotgun (WGS) entry which is preliminary data.</text>
</comment>
<dbReference type="Proteomes" id="UP000267145">
    <property type="component" value="Unassembled WGS sequence"/>
</dbReference>
<dbReference type="GeneID" id="39610021"/>
<organism evidence="2 3">
    <name type="scientific">Verticillium nonalfalfae</name>
    <dbReference type="NCBI Taxonomy" id="1051616"/>
    <lineage>
        <taxon>Eukaryota</taxon>
        <taxon>Fungi</taxon>
        <taxon>Dikarya</taxon>
        <taxon>Ascomycota</taxon>
        <taxon>Pezizomycotina</taxon>
        <taxon>Sordariomycetes</taxon>
        <taxon>Hypocreomycetidae</taxon>
        <taxon>Glomerellales</taxon>
        <taxon>Plectosphaerellaceae</taxon>
        <taxon>Verticillium</taxon>
    </lineage>
</organism>
<name>A0A3M9Y9X7_9PEZI</name>
<keyword evidence="1" id="KW-0472">Membrane</keyword>
<feature type="transmembrane region" description="Helical" evidence="1">
    <location>
        <begin position="28"/>
        <end position="48"/>
    </location>
</feature>
<evidence type="ECO:0000313" key="3">
    <source>
        <dbReference type="Proteomes" id="UP000267145"/>
    </source>
</evidence>
<dbReference type="RefSeq" id="XP_028495332.1">
    <property type="nucleotide sequence ID" value="XM_028640464.1"/>
</dbReference>
<gene>
    <name evidence="2" type="ORF">D7B24_006332</name>
</gene>
<evidence type="ECO:0000313" key="2">
    <source>
        <dbReference type="EMBL" id="RNJ57174.1"/>
    </source>
</evidence>
<dbReference type="AlphaFoldDB" id="A0A3M9Y9X7"/>
<keyword evidence="1" id="KW-1133">Transmembrane helix</keyword>
<evidence type="ECO:0000256" key="1">
    <source>
        <dbReference type="SAM" id="Phobius"/>
    </source>
</evidence>
<keyword evidence="1" id="KW-0812">Transmembrane</keyword>
<sequence>MRLVAVDWKSEVAVIQVILLNDPTSPDFASVLIFITILAPGLAIAPVLDLDLDLDLDLELDLPRHLI</sequence>